<organism evidence="1 2">
    <name type="scientific">Aurantimonas coralicida</name>
    <dbReference type="NCBI Taxonomy" id="182270"/>
    <lineage>
        <taxon>Bacteria</taxon>
        <taxon>Pseudomonadati</taxon>
        <taxon>Pseudomonadota</taxon>
        <taxon>Alphaproteobacteria</taxon>
        <taxon>Hyphomicrobiales</taxon>
        <taxon>Aurantimonadaceae</taxon>
        <taxon>Aurantimonas</taxon>
    </lineage>
</organism>
<evidence type="ECO:0000313" key="1">
    <source>
        <dbReference type="EMBL" id="HEU01483.1"/>
    </source>
</evidence>
<comment type="caution">
    <text evidence="1">The sequence shown here is derived from an EMBL/GenBank/DDBJ whole genome shotgun (WGS) entry which is preliminary data.</text>
</comment>
<sequence>MTVGDVLRGDEMTERSSLAAKLVLILAALSVLGGCGVKNLPVAPDTNEVPAVVAEQTQGGTTNVLGSGETGTAVRAARISDVQNDNMVSAAEVTRNKDASGKRFFLDPLLN</sequence>
<gene>
    <name evidence="1" type="ORF">ENH89_14295</name>
</gene>
<proteinExistence type="predicted"/>
<dbReference type="Proteomes" id="UP000885680">
    <property type="component" value="Unassembled WGS sequence"/>
</dbReference>
<accession>A0A9C9NHR3</accession>
<dbReference type="AlphaFoldDB" id="A0A9C9NHR3"/>
<dbReference type="EMBL" id="DRGN01000198">
    <property type="protein sequence ID" value="HEU01483.1"/>
    <property type="molecule type" value="Genomic_DNA"/>
</dbReference>
<evidence type="ECO:0000313" key="2">
    <source>
        <dbReference type="Proteomes" id="UP000885680"/>
    </source>
</evidence>
<reference evidence="1" key="1">
    <citation type="journal article" date="2020" name="mSystems">
        <title>Genome- and Community-Level Interaction Insights into Carbon Utilization and Element Cycling Functions of Hydrothermarchaeota in Hydrothermal Sediment.</title>
        <authorList>
            <person name="Zhou Z."/>
            <person name="Liu Y."/>
            <person name="Xu W."/>
            <person name="Pan J."/>
            <person name="Luo Z.H."/>
            <person name="Li M."/>
        </authorList>
    </citation>
    <scope>NUCLEOTIDE SEQUENCE</scope>
    <source>
        <strain evidence="1">HyVt-347</strain>
    </source>
</reference>
<name>A0A9C9NHR3_9HYPH</name>
<protein>
    <submittedName>
        <fullName evidence="1">Uncharacterized protein</fullName>
    </submittedName>
</protein>